<evidence type="ECO:0000313" key="2">
    <source>
        <dbReference type="Proteomes" id="UP000238157"/>
    </source>
</evidence>
<comment type="caution">
    <text evidence="1">The sequence shown here is derived from an EMBL/GenBank/DDBJ whole genome shotgun (WGS) entry which is preliminary data.</text>
</comment>
<evidence type="ECO:0000313" key="1">
    <source>
        <dbReference type="EMBL" id="PRY84620.1"/>
    </source>
</evidence>
<organism evidence="1 2">
    <name type="scientific">Mongoliibacter ruber</name>
    <dbReference type="NCBI Taxonomy" id="1750599"/>
    <lineage>
        <taxon>Bacteria</taxon>
        <taxon>Pseudomonadati</taxon>
        <taxon>Bacteroidota</taxon>
        <taxon>Cytophagia</taxon>
        <taxon>Cytophagales</taxon>
        <taxon>Cyclobacteriaceae</taxon>
        <taxon>Mongoliibacter</taxon>
    </lineage>
</organism>
<dbReference type="Proteomes" id="UP000238157">
    <property type="component" value="Unassembled WGS sequence"/>
</dbReference>
<protein>
    <submittedName>
        <fullName evidence="1">Uncharacterized protein</fullName>
    </submittedName>
</protein>
<name>A0A2T0WD35_9BACT</name>
<keyword evidence="2" id="KW-1185">Reference proteome</keyword>
<proteinExistence type="predicted"/>
<accession>A0A2T0WD35</accession>
<reference evidence="1 2" key="1">
    <citation type="submission" date="2018-03" db="EMBL/GenBank/DDBJ databases">
        <title>Genomic Encyclopedia of Archaeal and Bacterial Type Strains, Phase II (KMG-II): from individual species to whole genera.</title>
        <authorList>
            <person name="Goeker M."/>
        </authorList>
    </citation>
    <scope>NUCLEOTIDE SEQUENCE [LARGE SCALE GENOMIC DNA]</scope>
    <source>
        <strain evidence="1 2">DSM 27929</strain>
    </source>
</reference>
<dbReference type="AlphaFoldDB" id="A0A2T0WD35"/>
<gene>
    <name evidence="1" type="ORF">CLW00_1183</name>
</gene>
<dbReference type="EMBL" id="PVTR01000018">
    <property type="protein sequence ID" value="PRY84620.1"/>
    <property type="molecule type" value="Genomic_DNA"/>
</dbReference>
<sequence>MYQPFNFIYEKNLTKIFLGGFWTISSDLYKIHIVNSFLRNLNR</sequence>